<dbReference type="Pfam" id="PF03106">
    <property type="entry name" value="WRKY"/>
    <property type="match status" value="1"/>
</dbReference>
<evidence type="ECO:0000256" key="3">
    <source>
        <dbReference type="ARBA" id="ARBA00023125"/>
    </source>
</evidence>
<dbReference type="PROSITE" id="PS50811">
    <property type="entry name" value="WRKY"/>
    <property type="match status" value="1"/>
</dbReference>
<dbReference type="GO" id="GO:0000976">
    <property type="term" value="F:transcription cis-regulatory region binding"/>
    <property type="evidence" value="ECO:0000318"/>
    <property type="project" value="GO_Central"/>
</dbReference>
<evidence type="ECO:0000256" key="1">
    <source>
        <dbReference type="ARBA" id="ARBA00004123"/>
    </source>
</evidence>
<dbReference type="InterPro" id="IPR044810">
    <property type="entry name" value="WRKY_plant"/>
</dbReference>
<dbReference type="InterPro" id="IPR003657">
    <property type="entry name" value="WRKY_dom"/>
</dbReference>
<sequence length="287" mass="33250">MEEYHIKAMEEVMRGCEFAEQLQQLLLNNNTNNLMKTPTSIFVQHLVNNVINSFNNTIFLMSKGNPSDQIQKEFSSIAPVVRSVDFKENWKKTSATRGCNKRRNITQTWEKVTQTPTDDDGHQWRKYGKKKINNSPYLRNYYRCTHKFDQRCLTTKHVHRIQQKPPLYKTTYYGHHTCGNLPNPDIILDPNDTSSLLLSFNNTFPTPTKQECPFLSSPSSFSSTHSEEYNDEVPSSTLVNTNLPCSDLTLHNSTLEYGHNDMMHGLLYDTVQFNDDFFQPFDGFVVE</sequence>
<keyword evidence="9" id="KW-1185">Reference proteome</keyword>
<evidence type="ECO:0000313" key="7">
    <source>
        <dbReference type="EMBL" id="KEH18963.1"/>
    </source>
</evidence>
<keyword evidence="4" id="KW-0804">Transcription</keyword>
<organism evidence="7 9">
    <name type="scientific">Medicago truncatula</name>
    <name type="common">Barrel medic</name>
    <name type="synonym">Medicago tribuloides</name>
    <dbReference type="NCBI Taxonomy" id="3880"/>
    <lineage>
        <taxon>Eukaryota</taxon>
        <taxon>Viridiplantae</taxon>
        <taxon>Streptophyta</taxon>
        <taxon>Embryophyta</taxon>
        <taxon>Tracheophyta</taxon>
        <taxon>Spermatophyta</taxon>
        <taxon>Magnoliopsida</taxon>
        <taxon>eudicotyledons</taxon>
        <taxon>Gunneridae</taxon>
        <taxon>Pentapetalae</taxon>
        <taxon>rosids</taxon>
        <taxon>fabids</taxon>
        <taxon>Fabales</taxon>
        <taxon>Fabaceae</taxon>
        <taxon>Papilionoideae</taxon>
        <taxon>50 kb inversion clade</taxon>
        <taxon>NPAAA clade</taxon>
        <taxon>Hologalegina</taxon>
        <taxon>IRL clade</taxon>
        <taxon>Trifolieae</taxon>
        <taxon>Medicago</taxon>
    </lineage>
</organism>
<dbReference type="Proteomes" id="UP000002051">
    <property type="component" value="Chromosome 8"/>
</dbReference>
<dbReference type="KEGG" id="mtr:25500948"/>
<keyword evidence="2" id="KW-0805">Transcription regulation</keyword>
<comment type="subcellular location">
    <subcellularLocation>
        <location evidence="1">Nucleus</location>
    </subcellularLocation>
</comment>
<dbReference type="GO" id="GO:0005634">
    <property type="term" value="C:nucleus"/>
    <property type="evidence" value="ECO:0000318"/>
    <property type="project" value="GO_Central"/>
</dbReference>
<evidence type="ECO:0000256" key="5">
    <source>
        <dbReference type="ARBA" id="ARBA00023242"/>
    </source>
</evidence>
<keyword evidence="5" id="KW-0539">Nucleus</keyword>
<keyword evidence="3" id="KW-0238">DNA-binding</keyword>
<dbReference type="PANTHER" id="PTHR31282">
    <property type="entry name" value="WRKY TRANSCRIPTION FACTOR 21-RELATED"/>
    <property type="match status" value="1"/>
</dbReference>
<gene>
    <name evidence="8" type="primary">25500948</name>
    <name evidence="7" type="ordered locus">MTR_8g032510</name>
</gene>
<dbReference type="SUPFAM" id="SSF118290">
    <property type="entry name" value="WRKY DNA-binding domain"/>
    <property type="match status" value="1"/>
</dbReference>
<reference evidence="7 9" key="2">
    <citation type="journal article" date="2014" name="BMC Genomics">
        <title>An improved genome release (version Mt4.0) for the model legume Medicago truncatula.</title>
        <authorList>
            <person name="Tang H."/>
            <person name="Krishnakumar V."/>
            <person name="Bidwell S."/>
            <person name="Rosen B."/>
            <person name="Chan A."/>
            <person name="Zhou S."/>
            <person name="Gentzbittel L."/>
            <person name="Childs K.L."/>
            <person name="Yandell M."/>
            <person name="Gundlach H."/>
            <person name="Mayer K.F."/>
            <person name="Schwartz D.C."/>
            <person name="Town C.D."/>
        </authorList>
    </citation>
    <scope>GENOME REANNOTATION</scope>
    <source>
        <strain evidence="7">A17</strain>
        <strain evidence="8 9">cv. Jemalong A17</strain>
    </source>
</reference>
<dbReference type="HOGENOM" id="CLU_066547_0_0_1"/>
<dbReference type="GO" id="GO:0006355">
    <property type="term" value="P:regulation of DNA-templated transcription"/>
    <property type="evidence" value="ECO:0000318"/>
    <property type="project" value="GO_Central"/>
</dbReference>
<evidence type="ECO:0000313" key="8">
    <source>
        <dbReference type="EnsemblPlants" id="KEH18963"/>
    </source>
</evidence>
<feature type="domain" description="WRKY" evidence="6">
    <location>
        <begin position="113"/>
        <end position="176"/>
    </location>
</feature>
<proteinExistence type="predicted"/>
<dbReference type="EMBL" id="CM001224">
    <property type="protein sequence ID" value="KEH18963.1"/>
    <property type="molecule type" value="Genomic_DNA"/>
</dbReference>
<evidence type="ECO:0000256" key="2">
    <source>
        <dbReference type="ARBA" id="ARBA00023015"/>
    </source>
</evidence>
<dbReference type="InterPro" id="IPR036576">
    <property type="entry name" value="WRKY_dom_sf"/>
</dbReference>
<evidence type="ECO:0000256" key="4">
    <source>
        <dbReference type="ARBA" id="ARBA00023163"/>
    </source>
</evidence>
<dbReference type="EnsemblPlants" id="KEH18963">
    <property type="protein sequence ID" value="KEH18963"/>
    <property type="gene ID" value="MTR_8g032510"/>
</dbReference>
<dbReference type="OrthoDB" id="2021064at2759"/>
<dbReference type="GO" id="GO:0003700">
    <property type="term" value="F:DNA-binding transcription factor activity"/>
    <property type="evidence" value="ECO:0000318"/>
    <property type="project" value="GO_Central"/>
</dbReference>
<name>A0A072TQ59_MEDTR</name>
<reference evidence="8" key="3">
    <citation type="submission" date="2015-04" db="UniProtKB">
        <authorList>
            <consortium name="EnsemblPlants"/>
        </authorList>
    </citation>
    <scope>IDENTIFICATION</scope>
    <source>
        <strain evidence="8">cv. Jemalong A17</strain>
    </source>
</reference>
<evidence type="ECO:0000259" key="6">
    <source>
        <dbReference type="PROSITE" id="PS50811"/>
    </source>
</evidence>
<accession>A0A072TQ59</accession>
<dbReference type="Gene3D" id="2.20.25.80">
    <property type="entry name" value="WRKY domain"/>
    <property type="match status" value="1"/>
</dbReference>
<protein>
    <submittedName>
        <fullName evidence="7">WRKY transcription factor</fullName>
    </submittedName>
</protein>
<reference evidence="7 9" key="1">
    <citation type="journal article" date="2011" name="Nature">
        <title>The Medicago genome provides insight into the evolution of rhizobial symbioses.</title>
        <authorList>
            <person name="Young N.D."/>
            <person name="Debelle F."/>
            <person name="Oldroyd G.E."/>
            <person name="Geurts R."/>
            <person name="Cannon S.B."/>
            <person name="Udvardi M.K."/>
            <person name="Benedito V.A."/>
            <person name="Mayer K.F."/>
            <person name="Gouzy J."/>
            <person name="Schoof H."/>
            <person name="Van de Peer Y."/>
            <person name="Proost S."/>
            <person name="Cook D.R."/>
            <person name="Meyers B.C."/>
            <person name="Spannagl M."/>
            <person name="Cheung F."/>
            <person name="De Mita S."/>
            <person name="Krishnakumar V."/>
            <person name="Gundlach H."/>
            <person name="Zhou S."/>
            <person name="Mudge J."/>
            <person name="Bharti A.K."/>
            <person name="Murray J.D."/>
            <person name="Naoumkina M.A."/>
            <person name="Rosen B."/>
            <person name="Silverstein K.A."/>
            <person name="Tang H."/>
            <person name="Rombauts S."/>
            <person name="Zhao P.X."/>
            <person name="Zhou P."/>
            <person name="Barbe V."/>
            <person name="Bardou P."/>
            <person name="Bechner M."/>
            <person name="Bellec A."/>
            <person name="Berger A."/>
            <person name="Berges H."/>
            <person name="Bidwell S."/>
            <person name="Bisseling T."/>
            <person name="Choisne N."/>
            <person name="Couloux A."/>
            <person name="Denny R."/>
            <person name="Deshpande S."/>
            <person name="Dai X."/>
            <person name="Doyle J.J."/>
            <person name="Dudez A.M."/>
            <person name="Farmer A.D."/>
            <person name="Fouteau S."/>
            <person name="Franken C."/>
            <person name="Gibelin C."/>
            <person name="Gish J."/>
            <person name="Goldstein S."/>
            <person name="Gonzalez A.J."/>
            <person name="Green P.J."/>
            <person name="Hallab A."/>
            <person name="Hartog M."/>
            <person name="Hua A."/>
            <person name="Humphray S.J."/>
            <person name="Jeong D.H."/>
            <person name="Jing Y."/>
            <person name="Jocker A."/>
            <person name="Kenton S.M."/>
            <person name="Kim D.J."/>
            <person name="Klee K."/>
            <person name="Lai H."/>
            <person name="Lang C."/>
            <person name="Lin S."/>
            <person name="Macmil S.L."/>
            <person name="Magdelenat G."/>
            <person name="Matthews L."/>
            <person name="McCorrison J."/>
            <person name="Monaghan E.L."/>
            <person name="Mun J.H."/>
            <person name="Najar F.Z."/>
            <person name="Nicholson C."/>
            <person name="Noirot C."/>
            <person name="O'Bleness M."/>
            <person name="Paule C.R."/>
            <person name="Poulain J."/>
            <person name="Prion F."/>
            <person name="Qin B."/>
            <person name="Qu C."/>
            <person name="Retzel E.F."/>
            <person name="Riddle C."/>
            <person name="Sallet E."/>
            <person name="Samain S."/>
            <person name="Samson N."/>
            <person name="Sanders I."/>
            <person name="Saurat O."/>
            <person name="Scarpelli C."/>
            <person name="Schiex T."/>
            <person name="Segurens B."/>
            <person name="Severin A.J."/>
            <person name="Sherrier D.J."/>
            <person name="Shi R."/>
            <person name="Sims S."/>
            <person name="Singer S.R."/>
            <person name="Sinharoy S."/>
            <person name="Sterck L."/>
            <person name="Viollet A."/>
            <person name="Wang B.B."/>
            <person name="Wang K."/>
            <person name="Wang M."/>
            <person name="Wang X."/>
            <person name="Warfsmann J."/>
            <person name="Weissenbach J."/>
            <person name="White D.D."/>
            <person name="White J.D."/>
            <person name="Wiley G.B."/>
            <person name="Wincker P."/>
            <person name="Xing Y."/>
            <person name="Yang L."/>
            <person name="Yao Z."/>
            <person name="Ying F."/>
            <person name="Zhai J."/>
            <person name="Zhou L."/>
            <person name="Zuber A."/>
            <person name="Denarie J."/>
            <person name="Dixon R.A."/>
            <person name="May G.D."/>
            <person name="Schwartz D.C."/>
            <person name="Rogers J."/>
            <person name="Quetier F."/>
            <person name="Town C.D."/>
            <person name="Roe B.A."/>
        </authorList>
    </citation>
    <scope>NUCLEOTIDE SEQUENCE [LARGE SCALE GENOMIC DNA]</scope>
    <source>
        <strain evidence="7">A17</strain>
        <strain evidence="8 9">cv. Jemalong A17</strain>
    </source>
</reference>
<dbReference type="SMART" id="SM00774">
    <property type="entry name" value="WRKY"/>
    <property type="match status" value="1"/>
</dbReference>
<dbReference type="AlphaFoldDB" id="A0A072TQ59"/>
<evidence type="ECO:0000313" key="9">
    <source>
        <dbReference type="Proteomes" id="UP000002051"/>
    </source>
</evidence>
<dbReference type="STRING" id="3880.A0A072TQ59"/>